<dbReference type="InterPro" id="IPR000792">
    <property type="entry name" value="Tscrpt_reg_LuxR_C"/>
</dbReference>
<dbReference type="RefSeq" id="WP_284349372.1">
    <property type="nucleotide sequence ID" value="NZ_BRXS01000002.1"/>
</dbReference>
<proteinExistence type="predicted"/>
<dbReference type="InterPro" id="IPR036388">
    <property type="entry name" value="WH-like_DNA-bd_sf"/>
</dbReference>
<protein>
    <recommendedName>
        <fullName evidence="2">HTH luxR-type domain-containing protein</fullName>
    </recommendedName>
</protein>
<name>A0AA37VEC4_9BACT</name>
<feature type="domain" description="HTH luxR-type" evidence="2">
    <location>
        <begin position="306"/>
        <end position="373"/>
    </location>
</feature>
<gene>
    <name evidence="3" type="ORF">rosag_14420</name>
</gene>
<dbReference type="InterPro" id="IPR016032">
    <property type="entry name" value="Sig_transdc_resp-reg_C-effctor"/>
</dbReference>
<dbReference type="PANTHER" id="PTHR43214">
    <property type="entry name" value="TWO-COMPONENT RESPONSE REGULATOR"/>
    <property type="match status" value="1"/>
</dbReference>
<reference evidence="3" key="1">
    <citation type="submission" date="2022-08" db="EMBL/GenBank/DDBJ databases">
        <title>Draft genome sequencing of Roseisolibacter agri AW1220.</title>
        <authorList>
            <person name="Tobiishi Y."/>
            <person name="Tonouchi A."/>
        </authorList>
    </citation>
    <scope>NUCLEOTIDE SEQUENCE</scope>
    <source>
        <strain evidence="3">AW1220</strain>
    </source>
</reference>
<dbReference type="AlphaFoldDB" id="A0AA37VEC4"/>
<keyword evidence="1" id="KW-0238">DNA-binding</keyword>
<dbReference type="EMBL" id="BRXS01000002">
    <property type="protein sequence ID" value="GLC24929.1"/>
    <property type="molecule type" value="Genomic_DNA"/>
</dbReference>
<evidence type="ECO:0000259" key="2">
    <source>
        <dbReference type="PROSITE" id="PS50043"/>
    </source>
</evidence>
<dbReference type="SMART" id="SM00421">
    <property type="entry name" value="HTH_LUXR"/>
    <property type="match status" value="1"/>
</dbReference>
<dbReference type="CDD" id="cd06170">
    <property type="entry name" value="LuxR_C_like"/>
    <property type="match status" value="1"/>
</dbReference>
<organism evidence="3 4">
    <name type="scientific">Roseisolibacter agri</name>
    <dbReference type="NCBI Taxonomy" id="2014610"/>
    <lineage>
        <taxon>Bacteria</taxon>
        <taxon>Pseudomonadati</taxon>
        <taxon>Gemmatimonadota</taxon>
        <taxon>Gemmatimonadia</taxon>
        <taxon>Gemmatimonadales</taxon>
        <taxon>Gemmatimonadaceae</taxon>
        <taxon>Roseisolibacter</taxon>
    </lineage>
</organism>
<evidence type="ECO:0000313" key="3">
    <source>
        <dbReference type="EMBL" id="GLC24929.1"/>
    </source>
</evidence>
<keyword evidence="4" id="KW-1185">Reference proteome</keyword>
<dbReference type="GO" id="GO:0006355">
    <property type="term" value="P:regulation of DNA-templated transcription"/>
    <property type="evidence" value="ECO:0007669"/>
    <property type="project" value="InterPro"/>
</dbReference>
<dbReference type="GO" id="GO:0003677">
    <property type="term" value="F:DNA binding"/>
    <property type="evidence" value="ECO:0007669"/>
    <property type="project" value="UniProtKB-KW"/>
</dbReference>
<dbReference type="Gene3D" id="1.10.10.10">
    <property type="entry name" value="Winged helix-like DNA-binding domain superfamily/Winged helix DNA-binding domain"/>
    <property type="match status" value="1"/>
</dbReference>
<dbReference type="Pfam" id="PF00196">
    <property type="entry name" value="GerE"/>
    <property type="match status" value="1"/>
</dbReference>
<accession>A0AA37VEC4</accession>
<dbReference type="InterPro" id="IPR039420">
    <property type="entry name" value="WalR-like"/>
</dbReference>
<dbReference type="Proteomes" id="UP001161325">
    <property type="component" value="Unassembled WGS sequence"/>
</dbReference>
<evidence type="ECO:0000313" key="4">
    <source>
        <dbReference type="Proteomes" id="UP001161325"/>
    </source>
</evidence>
<dbReference type="PROSITE" id="PS50043">
    <property type="entry name" value="HTH_LUXR_2"/>
    <property type="match status" value="1"/>
</dbReference>
<sequence>MTPSLTPTDLARLATAADALLSPLASPDGAAWRTRVTGAMRELFGIDNALFVTTEGERLRFDCDTAPPAVLRRFEQLTRAEARTGRIRSVDTLVDTWFQRRAAMGVEIYNEPLNDRMVDYQLHRSTIVNEAVRPGGMYDFLGFMTATAGHELMLFMGHERPGRSRFGSDGELPVLRALLPAFRAGHQALAAVGAHRAALGATLDELTDAVLVVGPDGRALHRNTALVRLLAADPQRERLEAALLLASCGWTGTARRTATPRAAEQRVATSVGRYVVRASHLPPDLLGEAGGALVTVVRDVAGADAARTLPARFGLTQREAEVAQALARRLTNAEVARALGISPHTAERHTERVLAKLGVRSRHEVAQKLHEENDTLALAVA</sequence>
<dbReference type="PRINTS" id="PR00038">
    <property type="entry name" value="HTHLUXR"/>
</dbReference>
<evidence type="ECO:0000256" key="1">
    <source>
        <dbReference type="ARBA" id="ARBA00023125"/>
    </source>
</evidence>
<comment type="caution">
    <text evidence="3">The sequence shown here is derived from an EMBL/GenBank/DDBJ whole genome shotgun (WGS) entry which is preliminary data.</text>
</comment>
<dbReference type="SUPFAM" id="SSF46894">
    <property type="entry name" value="C-terminal effector domain of the bipartite response regulators"/>
    <property type="match status" value="1"/>
</dbReference>